<dbReference type="GO" id="GO:0008652">
    <property type="term" value="P:amino acid biosynthetic process"/>
    <property type="evidence" value="ECO:0007669"/>
    <property type="project" value="UniProtKB-UniRule"/>
</dbReference>
<organism evidence="4 5">
    <name type="scientific">Ruminiclostridium hungatei</name>
    <name type="common">Clostridium hungatei</name>
    <dbReference type="NCBI Taxonomy" id="48256"/>
    <lineage>
        <taxon>Bacteria</taxon>
        <taxon>Bacillati</taxon>
        <taxon>Bacillota</taxon>
        <taxon>Clostridia</taxon>
        <taxon>Eubacteriales</taxon>
        <taxon>Oscillospiraceae</taxon>
        <taxon>Ruminiclostridium</taxon>
    </lineage>
</organism>
<dbReference type="CDD" id="cd02185">
    <property type="entry name" value="AroH"/>
    <property type="match status" value="1"/>
</dbReference>
<dbReference type="PANTHER" id="PTHR21164">
    <property type="entry name" value="CHORISMATE MUTASE"/>
    <property type="match status" value="1"/>
</dbReference>
<comment type="catalytic activity">
    <reaction evidence="3">
        <text>chorismate = prephenate</text>
        <dbReference type="Rhea" id="RHEA:13897"/>
        <dbReference type="ChEBI" id="CHEBI:29748"/>
        <dbReference type="ChEBI" id="CHEBI:29934"/>
        <dbReference type="EC" id="5.4.99.5"/>
    </reaction>
</comment>
<evidence type="ECO:0000256" key="2">
    <source>
        <dbReference type="PIRSR" id="PIRSR005965-1"/>
    </source>
</evidence>
<evidence type="ECO:0000313" key="4">
    <source>
        <dbReference type="EMBL" id="OPX43664.1"/>
    </source>
</evidence>
<dbReference type="GO" id="GO:0046417">
    <property type="term" value="P:chorismate metabolic process"/>
    <property type="evidence" value="ECO:0007669"/>
    <property type="project" value="TreeGrafter"/>
</dbReference>
<protein>
    <recommendedName>
        <fullName evidence="1 3">chorismate mutase</fullName>
        <ecNumber evidence="1 3">5.4.99.5</ecNumber>
    </recommendedName>
</protein>
<proteinExistence type="predicted"/>
<evidence type="ECO:0000256" key="3">
    <source>
        <dbReference type="PROSITE-ProRule" id="PRU00514"/>
    </source>
</evidence>
<feature type="binding site" evidence="2">
    <location>
        <position position="7"/>
    </location>
    <ligand>
        <name>prephenate</name>
        <dbReference type="ChEBI" id="CHEBI:29934"/>
    </ligand>
</feature>
<dbReference type="RefSeq" id="WP_080064816.1">
    <property type="nucleotide sequence ID" value="NZ_MZGX01000015.1"/>
</dbReference>
<dbReference type="Gene3D" id="3.30.1330.40">
    <property type="entry name" value="RutC-like"/>
    <property type="match status" value="1"/>
</dbReference>
<dbReference type="SUPFAM" id="SSF55298">
    <property type="entry name" value="YjgF-like"/>
    <property type="match status" value="1"/>
</dbReference>
<dbReference type="GO" id="GO:0009073">
    <property type="term" value="P:aromatic amino acid family biosynthetic process"/>
    <property type="evidence" value="ECO:0007669"/>
    <property type="project" value="UniProtKB-UniRule"/>
</dbReference>
<dbReference type="Pfam" id="PF07736">
    <property type="entry name" value="CM_1"/>
    <property type="match status" value="1"/>
</dbReference>
<dbReference type="Proteomes" id="UP000191554">
    <property type="component" value="Unassembled WGS sequence"/>
</dbReference>
<sequence length="120" mass="13159">MNVRAIRGAITIPENTRESILEGTRELLTEIINRNAINPSDLISLIFTLTTDLNAAFPAVAARDIGLVDVPLMCASELEVPGSLSRCVRILAHLNCEKANDELNHVYLRGAKVLRPDLVK</sequence>
<dbReference type="PANTHER" id="PTHR21164:SF0">
    <property type="entry name" value="CHORISMATE MUTASE AROH"/>
    <property type="match status" value="1"/>
</dbReference>
<evidence type="ECO:0000313" key="5">
    <source>
        <dbReference type="Proteomes" id="UP000191554"/>
    </source>
</evidence>
<evidence type="ECO:0000256" key="1">
    <source>
        <dbReference type="NCBIfam" id="TIGR01796"/>
    </source>
</evidence>
<keyword evidence="2 3" id="KW-0057">Aromatic amino acid biosynthesis</keyword>
<name>A0A1V4SIM1_RUMHU</name>
<keyword evidence="3 4" id="KW-0413">Isomerase</keyword>
<keyword evidence="5" id="KW-1185">Reference proteome</keyword>
<reference evidence="4 5" key="1">
    <citation type="submission" date="2017-03" db="EMBL/GenBank/DDBJ databases">
        <title>Genome sequence of Clostridium hungatei DSM 14427.</title>
        <authorList>
            <person name="Poehlein A."/>
            <person name="Daniel R."/>
        </authorList>
    </citation>
    <scope>NUCLEOTIDE SEQUENCE [LARGE SCALE GENOMIC DNA]</scope>
    <source>
        <strain evidence="4 5">DSM 14427</strain>
    </source>
</reference>
<feature type="binding site" evidence="2">
    <location>
        <position position="107"/>
    </location>
    <ligand>
        <name>prephenate</name>
        <dbReference type="ChEBI" id="CHEBI:29934"/>
    </ligand>
</feature>
<feature type="binding site" evidence="2">
    <location>
        <position position="89"/>
    </location>
    <ligand>
        <name>prephenate</name>
        <dbReference type="ChEBI" id="CHEBI:29934"/>
    </ligand>
</feature>
<dbReference type="UniPathway" id="UPA00120">
    <property type="reaction ID" value="UER00203"/>
</dbReference>
<comment type="caution">
    <text evidence="4">The sequence shown here is derived from an EMBL/GenBank/DDBJ whole genome shotgun (WGS) entry which is preliminary data.</text>
</comment>
<gene>
    <name evidence="4" type="primary">aroH</name>
    <name evidence="4" type="ORF">CLHUN_23830</name>
</gene>
<dbReference type="OrthoDB" id="9802232at2"/>
<dbReference type="EC" id="5.4.99.5" evidence="1 3"/>
<dbReference type="STRING" id="48256.CLHUN_23830"/>
<accession>A0A1V4SIM1</accession>
<keyword evidence="2 3" id="KW-0028">Amino-acid biosynthesis</keyword>
<dbReference type="InterPro" id="IPR008243">
    <property type="entry name" value="Chorismate_mutase_AroH"/>
</dbReference>
<dbReference type="AlphaFoldDB" id="A0A1V4SIM1"/>
<dbReference type="GO" id="GO:0004106">
    <property type="term" value="F:chorismate mutase activity"/>
    <property type="evidence" value="ECO:0007669"/>
    <property type="project" value="UniProtKB-UniRule"/>
</dbReference>
<dbReference type="EMBL" id="MZGX01000015">
    <property type="protein sequence ID" value="OPX43664.1"/>
    <property type="molecule type" value="Genomic_DNA"/>
</dbReference>
<dbReference type="PIRSF" id="PIRSF005965">
    <property type="entry name" value="Chor_mut_AroH"/>
    <property type="match status" value="1"/>
</dbReference>
<dbReference type="NCBIfam" id="TIGR01796">
    <property type="entry name" value="CM_mono_aroH"/>
    <property type="match status" value="1"/>
</dbReference>
<dbReference type="InterPro" id="IPR035959">
    <property type="entry name" value="RutC-like_sf"/>
</dbReference>
<dbReference type="PROSITE" id="PS51167">
    <property type="entry name" value="CHORISMATE_MUT_1"/>
    <property type="match status" value="1"/>
</dbReference>